<gene>
    <name evidence="1" type="ORF">GCM10017579_34740</name>
</gene>
<dbReference type="EMBL" id="BSEL01000007">
    <property type="protein sequence ID" value="GLJ69438.1"/>
    <property type="molecule type" value="Genomic_DNA"/>
</dbReference>
<protein>
    <submittedName>
        <fullName evidence="1">Uncharacterized protein</fullName>
    </submittedName>
</protein>
<reference evidence="1" key="1">
    <citation type="journal article" date="2014" name="Int. J. Syst. Evol. Microbiol.">
        <title>Complete genome of a new Firmicutes species belonging to the dominant human colonic microbiota ('Ruminococcus bicirculans') reveals two chromosomes and a selective capacity to utilize plant glucans.</title>
        <authorList>
            <consortium name="NISC Comparative Sequencing Program"/>
            <person name="Wegmann U."/>
            <person name="Louis P."/>
            <person name="Goesmann A."/>
            <person name="Henrissat B."/>
            <person name="Duncan S.H."/>
            <person name="Flint H.J."/>
        </authorList>
    </citation>
    <scope>NUCLEOTIDE SEQUENCE</scope>
    <source>
        <strain evidence="1">VKM Ac-1246</strain>
    </source>
</reference>
<sequence>MVRVGGRSPRLLVGVLIAVAIGVVVLTRDLGACDVPPVPAASVGPVASLEEFCAGVQTVADARAAHMTARTQETGTALGREVRRLRVVGIPAATPAAAVAGVRMLIDDALREAQDQAPVARGEAEEIAYGRLGKFLTESCGAGR</sequence>
<keyword evidence="2" id="KW-1185">Reference proteome</keyword>
<proteinExistence type="predicted"/>
<accession>A0ABQ5T0J7</accession>
<comment type="caution">
    <text evidence="1">The sequence shown here is derived from an EMBL/GenBank/DDBJ whole genome shotgun (WGS) entry which is preliminary data.</text>
</comment>
<evidence type="ECO:0000313" key="1">
    <source>
        <dbReference type="EMBL" id="GLJ69438.1"/>
    </source>
</evidence>
<organism evidence="1 2">
    <name type="scientific">Nocardioides luteus</name>
    <dbReference type="NCBI Taxonomy" id="1844"/>
    <lineage>
        <taxon>Bacteria</taxon>
        <taxon>Bacillati</taxon>
        <taxon>Actinomycetota</taxon>
        <taxon>Actinomycetes</taxon>
        <taxon>Propionibacteriales</taxon>
        <taxon>Nocardioidaceae</taxon>
        <taxon>Nocardioides</taxon>
    </lineage>
</organism>
<evidence type="ECO:0000313" key="2">
    <source>
        <dbReference type="Proteomes" id="UP001142292"/>
    </source>
</evidence>
<reference evidence="1" key="2">
    <citation type="submission" date="2023-01" db="EMBL/GenBank/DDBJ databases">
        <authorList>
            <person name="Sun Q."/>
            <person name="Evtushenko L."/>
        </authorList>
    </citation>
    <scope>NUCLEOTIDE SEQUENCE</scope>
    <source>
        <strain evidence="1">VKM Ac-1246</strain>
    </source>
</reference>
<dbReference type="Proteomes" id="UP001142292">
    <property type="component" value="Unassembled WGS sequence"/>
</dbReference>
<name>A0ABQ5T0J7_9ACTN</name>